<proteinExistence type="predicted"/>
<name>A0A0H4PB36_9BACT</name>
<dbReference type="EMBL" id="CP012040">
    <property type="protein sequence ID" value="AKP49958.1"/>
    <property type="molecule type" value="Genomic_DNA"/>
</dbReference>
<evidence type="ECO:0000313" key="1">
    <source>
        <dbReference type="EMBL" id="AKP49958.1"/>
    </source>
</evidence>
<dbReference type="Proteomes" id="UP000036520">
    <property type="component" value="Chromosome"/>
</dbReference>
<dbReference type="OrthoDB" id="9766750at2"/>
<dbReference type="KEGG" id="camu:CA2015_0489"/>
<sequence>MKPIIVSGVGLFLTSFGLLAQQAPPRELDIEAFVEERFAMQEEDVPYEDLYESLLQLYFQPIDLQVATSSALQSLYILSPIQIQSFINYRNQFGKFASIYELQAIPEWTLETIQNILPFVVINSSNTNDALPSLKRIKKAENAYLLFRHRKVWQTRKGFSPPDTLSNGDLSNRYLGDPNDLYLRFRLQQPADFSLGLTLDKDSGEKFTWDPKSKRYGFNYLSFHYTLYNKGKLKALSLGDYQLQFGQGLVFGSGFSVGKGAETITTVKRSSTGLRPYTSVMEAGFFRGLAGTYSLGNIEVTGMLSRSSRDANLQLIQDSLANESSYLSSLVLSGLHRTESEVQKKAQATEHNAGFNINYQLPNKALRLGANALYSQYSQALIPLERIYNQFEFRGKTNFTTSLYFTYNFRNHYLFGETAVSKSGGLGHVAGIMSSLNSKLDFSMVWRKYDREFHSFYGNAFSEGSRPINEEGVYLGLHFKPNRKISWSVYYDYFSFPWLRFRMYAHSTGYEWLSRIKYQPNKQMILFFQFREEIKSRNVISENQTSSQYLLARGKRQNMVWNLTYQPSRWWQVKTRVQQSFYLIDRQKSKGFSISQDISTEMGPWRLSGRVALFDTEDYENRQYLYEKNVLWAFSIPNFYNQGMRVYFLAQYKLNKRLTFWGRWAKTTYTNRESIGSGLQEIKGNELTETTFQLRYLFNR</sequence>
<organism evidence="1 2">
    <name type="scientific">Cyclobacterium amurskyense</name>
    <dbReference type="NCBI Taxonomy" id="320787"/>
    <lineage>
        <taxon>Bacteria</taxon>
        <taxon>Pseudomonadati</taxon>
        <taxon>Bacteroidota</taxon>
        <taxon>Cytophagia</taxon>
        <taxon>Cytophagales</taxon>
        <taxon>Cyclobacteriaceae</taxon>
        <taxon>Cyclobacterium</taxon>
    </lineage>
</organism>
<evidence type="ECO:0008006" key="3">
    <source>
        <dbReference type="Google" id="ProtNLM"/>
    </source>
</evidence>
<accession>A0A0H4PB36</accession>
<protein>
    <recommendedName>
        <fullName evidence="3">Helix-hairpin-helix motif protein</fullName>
    </recommendedName>
</protein>
<reference evidence="1 2" key="1">
    <citation type="submission" date="2015-07" db="EMBL/GenBank/DDBJ databases">
        <authorList>
            <person name="Kim K.M."/>
        </authorList>
    </citation>
    <scope>NUCLEOTIDE SEQUENCE [LARGE SCALE GENOMIC DNA]</scope>
    <source>
        <strain evidence="1 2">KCTC 12363</strain>
    </source>
</reference>
<evidence type="ECO:0000313" key="2">
    <source>
        <dbReference type="Proteomes" id="UP000036520"/>
    </source>
</evidence>
<dbReference type="PATRIC" id="fig|320787.5.peg.543"/>
<dbReference type="STRING" id="320787.CA2015_0489"/>
<dbReference type="SUPFAM" id="SSF47781">
    <property type="entry name" value="RuvA domain 2-like"/>
    <property type="match status" value="1"/>
</dbReference>
<dbReference type="InterPro" id="IPR010994">
    <property type="entry name" value="RuvA_2-like"/>
</dbReference>
<keyword evidence="2" id="KW-1185">Reference proteome</keyword>
<dbReference type="RefSeq" id="WP_048640444.1">
    <property type="nucleotide sequence ID" value="NZ_CP012040.1"/>
</dbReference>
<gene>
    <name evidence="1" type="ORF">CA2015_0489</name>
</gene>
<dbReference type="AlphaFoldDB" id="A0A0H4PB36"/>